<dbReference type="EMBL" id="JABSTU010000008">
    <property type="protein sequence ID" value="KAH8024203.1"/>
    <property type="molecule type" value="Genomic_DNA"/>
</dbReference>
<evidence type="ECO:0000256" key="2">
    <source>
        <dbReference type="SAM" id="Phobius"/>
    </source>
</evidence>
<dbReference type="AlphaFoldDB" id="A0A9J6DQ39"/>
<evidence type="ECO:0000313" key="4">
    <source>
        <dbReference type="Proteomes" id="UP000821866"/>
    </source>
</evidence>
<gene>
    <name evidence="3" type="ORF">HPB51_022264</name>
</gene>
<organism evidence="3 4">
    <name type="scientific">Rhipicephalus microplus</name>
    <name type="common">Cattle tick</name>
    <name type="synonym">Boophilus microplus</name>
    <dbReference type="NCBI Taxonomy" id="6941"/>
    <lineage>
        <taxon>Eukaryota</taxon>
        <taxon>Metazoa</taxon>
        <taxon>Ecdysozoa</taxon>
        <taxon>Arthropoda</taxon>
        <taxon>Chelicerata</taxon>
        <taxon>Arachnida</taxon>
        <taxon>Acari</taxon>
        <taxon>Parasitiformes</taxon>
        <taxon>Ixodida</taxon>
        <taxon>Ixodoidea</taxon>
        <taxon>Ixodidae</taxon>
        <taxon>Rhipicephalinae</taxon>
        <taxon>Rhipicephalus</taxon>
        <taxon>Boophilus</taxon>
    </lineage>
</organism>
<protein>
    <submittedName>
        <fullName evidence="3">Uncharacterized protein</fullName>
    </submittedName>
</protein>
<reference evidence="3" key="2">
    <citation type="submission" date="2021-09" db="EMBL/GenBank/DDBJ databases">
        <authorList>
            <person name="Jia N."/>
            <person name="Wang J."/>
            <person name="Shi W."/>
            <person name="Du L."/>
            <person name="Sun Y."/>
            <person name="Zhan W."/>
            <person name="Jiang J."/>
            <person name="Wang Q."/>
            <person name="Zhang B."/>
            <person name="Ji P."/>
            <person name="Sakyi L.B."/>
            <person name="Cui X."/>
            <person name="Yuan T."/>
            <person name="Jiang B."/>
            <person name="Yang W."/>
            <person name="Lam T.T.-Y."/>
            <person name="Chang Q."/>
            <person name="Ding S."/>
            <person name="Wang X."/>
            <person name="Zhu J."/>
            <person name="Ruan X."/>
            <person name="Zhao L."/>
            <person name="Wei J."/>
            <person name="Que T."/>
            <person name="Du C."/>
            <person name="Cheng J."/>
            <person name="Dai P."/>
            <person name="Han X."/>
            <person name="Huang E."/>
            <person name="Gao Y."/>
            <person name="Liu J."/>
            <person name="Shao H."/>
            <person name="Ye R."/>
            <person name="Li L."/>
            <person name="Wei W."/>
            <person name="Wang X."/>
            <person name="Wang C."/>
            <person name="Huo Q."/>
            <person name="Li W."/>
            <person name="Guo W."/>
            <person name="Chen H."/>
            <person name="Chen S."/>
            <person name="Zhou L."/>
            <person name="Zhou L."/>
            <person name="Ni X."/>
            <person name="Tian J."/>
            <person name="Zhou Y."/>
            <person name="Sheng Y."/>
            <person name="Liu T."/>
            <person name="Pan Y."/>
            <person name="Xia L."/>
            <person name="Li J."/>
            <person name="Zhao F."/>
            <person name="Cao W."/>
        </authorList>
    </citation>
    <scope>NUCLEOTIDE SEQUENCE</scope>
    <source>
        <strain evidence="3">Rmic-2018</strain>
        <tissue evidence="3">Larvae</tissue>
    </source>
</reference>
<keyword evidence="4" id="KW-1185">Reference proteome</keyword>
<keyword evidence="2" id="KW-1133">Transmembrane helix</keyword>
<feature type="transmembrane region" description="Helical" evidence="2">
    <location>
        <begin position="29"/>
        <end position="46"/>
    </location>
</feature>
<feature type="compositionally biased region" description="Polar residues" evidence="1">
    <location>
        <begin position="94"/>
        <end position="108"/>
    </location>
</feature>
<dbReference type="Proteomes" id="UP000821866">
    <property type="component" value="Chromosome 6"/>
</dbReference>
<keyword evidence="2" id="KW-0812">Transmembrane</keyword>
<keyword evidence="2" id="KW-0472">Membrane</keyword>
<reference evidence="3" key="1">
    <citation type="journal article" date="2020" name="Cell">
        <title>Large-Scale Comparative Analyses of Tick Genomes Elucidate Their Genetic Diversity and Vector Capacities.</title>
        <authorList>
            <consortium name="Tick Genome and Microbiome Consortium (TIGMIC)"/>
            <person name="Jia N."/>
            <person name="Wang J."/>
            <person name="Shi W."/>
            <person name="Du L."/>
            <person name="Sun Y."/>
            <person name="Zhan W."/>
            <person name="Jiang J.F."/>
            <person name="Wang Q."/>
            <person name="Zhang B."/>
            <person name="Ji P."/>
            <person name="Bell-Sakyi L."/>
            <person name="Cui X.M."/>
            <person name="Yuan T.T."/>
            <person name="Jiang B.G."/>
            <person name="Yang W.F."/>
            <person name="Lam T.T."/>
            <person name="Chang Q.C."/>
            <person name="Ding S.J."/>
            <person name="Wang X.J."/>
            <person name="Zhu J.G."/>
            <person name="Ruan X.D."/>
            <person name="Zhao L."/>
            <person name="Wei J.T."/>
            <person name="Ye R.Z."/>
            <person name="Que T.C."/>
            <person name="Du C.H."/>
            <person name="Zhou Y.H."/>
            <person name="Cheng J.X."/>
            <person name="Dai P.F."/>
            <person name="Guo W.B."/>
            <person name="Han X.H."/>
            <person name="Huang E.J."/>
            <person name="Li L.F."/>
            <person name="Wei W."/>
            <person name="Gao Y.C."/>
            <person name="Liu J.Z."/>
            <person name="Shao H.Z."/>
            <person name="Wang X."/>
            <person name="Wang C.C."/>
            <person name="Yang T.C."/>
            <person name="Huo Q.B."/>
            <person name="Li W."/>
            <person name="Chen H.Y."/>
            <person name="Chen S.E."/>
            <person name="Zhou L.G."/>
            <person name="Ni X.B."/>
            <person name="Tian J.H."/>
            <person name="Sheng Y."/>
            <person name="Liu T."/>
            <person name="Pan Y.S."/>
            <person name="Xia L.Y."/>
            <person name="Li J."/>
            <person name="Zhao F."/>
            <person name="Cao W.C."/>
        </authorList>
    </citation>
    <scope>NUCLEOTIDE SEQUENCE</scope>
    <source>
        <strain evidence="3">Rmic-2018</strain>
    </source>
</reference>
<accession>A0A9J6DQ39</accession>
<comment type="caution">
    <text evidence="3">The sequence shown here is derived from an EMBL/GenBank/DDBJ whole genome shotgun (WGS) entry which is preliminary data.</text>
</comment>
<feature type="region of interest" description="Disordered" evidence="1">
    <location>
        <begin position="94"/>
        <end position="124"/>
    </location>
</feature>
<name>A0A9J6DQ39_RHIMP</name>
<evidence type="ECO:0000256" key="1">
    <source>
        <dbReference type="SAM" id="MobiDB-lite"/>
    </source>
</evidence>
<proteinExistence type="predicted"/>
<evidence type="ECO:0000313" key="3">
    <source>
        <dbReference type="EMBL" id="KAH8024203.1"/>
    </source>
</evidence>
<sequence>MLVSCNSSYICVQHGRFYRLHAMASRATALWHAVWAMAVAVLFSLSGKALRPVKRQTTLSRSEAQAQLFEGICQRSRHYRQATRRATIGCSLSQRDTGRNEQPASSTAMEIRQELDNRKGPSRNRMANIVVSSAGEDSAYGLMEGKDSRSCRAAEIASLKRQSLEGQTLRLELRRIRVGQIMRKWQYGTWSWSSKEYGYSSSVNASLYAKQRLRNQVGRLLRREETTAAMSALTK</sequence>